<keyword evidence="4" id="KW-1185">Reference proteome</keyword>
<dbReference type="Gene3D" id="1.25.40.10">
    <property type="entry name" value="Tetratricopeptide repeat domain"/>
    <property type="match status" value="2"/>
</dbReference>
<dbReference type="InterPro" id="IPR011990">
    <property type="entry name" value="TPR-like_helical_dom_sf"/>
</dbReference>
<dbReference type="RefSeq" id="WP_226576375.1">
    <property type="nucleotide sequence ID" value="NZ_BLAY01000014.1"/>
</dbReference>
<organism evidence="3 4">
    <name type="scientific">Microseira wollei NIES-4236</name>
    <dbReference type="NCBI Taxonomy" id="2530354"/>
    <lineage>
        <taxon>Bacteria</taxon>
        <taxon>Bacillati</taxon>
        <taxon>Cyanobacteriota</taxon>
        <taxon>Cyanophyceae</taxon>
        <taxon>Oscillatoriophycideae</taxon>
        <taxon>Aerosakkonematales</taxon>
        <taxon>Aerosakkonemataceae</taxon>
        <taxon>Microseira</taxon>
    </lineage>
</organism>
<feature type="repeat" description="TPR" evidence="1">
    <location>
        <begin position="553"/>
        <end position="586"/>
    </location>
</feature>
<keyword evidence="2" id="KW-0472">Membrane</keyword>
<feature type="transmembrane region" description="Helical" evidence="2">
    <location>
        <begin position="190"/>
        <end position="210"/>
    </location>
</feature>
<evidence type="ECO:0000256" key="1">
    <source>
        <dbReference type="PROSITE-ProRule" id="PRU00339"/>
    </source>
</evidence>
<keyword evidence="2" id="KW-1133">Transmembrane helix</keyword>
<sequence>MKRRWQILFALALAAFLFVTAMPLVYSQPQVLPNQTENDTKYCQNKEKFNAVCLDDHFLFFIHNKKAVGSEIRNKNRNEVRGYEQQERVKIIAQRIKEIADNSSIKTDSIRVDNWKVKITNIVSPLGVIVTLTEDDITAAKVMPDNKEKLADIYLLKIKNNIDLYRNKKHITEHVGWIENIKNFFSQPQASFLLIIIIVGFIFLIVVFVKNWNFVVEIFGKLLQFLLILMIFALVIRASLIFFYANFIDAIFPRENLTKSDISELLTHSFSLLQMIGILLVLGVLALILHSLSSQKECIIIRPFENDTKGQYPENIGKAITDSLIEELERIRQIHALFKDVDTQDIKLAPRLDRKVYFDPPRIQENPLEQLQGIGTVEVSGTRFTLDPILLYLRHVWPFGGINTIITGSLQTYNSDNRLVAKLSSSTKVSALEVTHRNQPSVSIPEMIRELAFKIAWSLQTTNSISAKTWEAFKWLTEATDEYCQYRQNGKLGHLDSAYNHCQAAMKAEKHYESVADLLYLVGIAYLEQKKCDKAEQALLFSIQINPRSSKTANFHHGLGNVYYAQRKFDYALEQYHHAIRLNEEFANCCERLIKIYPKNVNPYNGLGNVYSELEKSPDVLEENYRKASQQDFRLWKPYNNLGLSYLYCLNSDPKYYDKAAEEFRKAIECDSHQRISNCTMKLKIAHLISWFKWVKIARFILKKDYQMDRIFGNWKNKISHPHSGLGLAYFYKYYKFQNQEIKLLENAREEMHKAIDIDGNVAIFYWNFGLIQLGYLVQETEYEKKDEIINDVISWWKKALKILENNHQHDIINESVKSVEIVDWYENEEAQYTLIRALDIVEKYENDDEALSRGIYRYVINVFEHGQSNPTNTMILSNIEALLELQEFSLNKAYLNSLKTDLETIYEILKNQNLPDKYKNLPSALKKLCDRLSGKRSHY</sequence>
<dbReference type="AlphaFoldDB" id="A0AAV3X7G7"/>
<feature type="repeat" description="TPR" evidence="1">
    <location>
        <begin position="516"/>
        <end position="549"/>
    </location>
</feature>
<reference evidence="3" key="1">
    <citation type="submission" date="2019-10" db="EMBL/GenBank/DDBJ databases">
        <title>Draft genome sequece of Microseira wollei NIES-4236.</title>
        <authorList>
            <person name="Yamaguchi H."/>
            <person name="Suzuki S."/>
            <person name="Kawachi M."/>
        </authorList>
    </citation>
    <scope>NUCLEOTIDE SEQUENCE</scope>
    <source>
        <strain evidence="3">NIES-4236</strain>
    </source>
</reference>
<feature type="transmembrane region" description="Helical" evidence="2">
    <location>
        <begin position="222"/>
        <end position="245"/>
    </location>
</feature>
<gene>
    <name evidence="3" type="ORF">MiSe_13170</name>
</gene>
<dbReference type="EMBL" id="BLAY01000014">
    <property type="protein sequence ID" value="GET36566.1"/>
    <property type="molecule type" value="Genomic_DNA"/>
</dbReference>
<dbReference type="SUPFAM" id="SSF48452">
    <property type="entry name" value="TPR-like"/>
    <property type="match status" value="1"/>
</dbReference>
<dbReference type="Proteomes" id="UP001050975">
    <property type="component" value="Unassembled WGS sequence"/>
</dbReference>
<dbReference type="SMART" id="SM00028">
    <property type="entry name" value="TPR"/>
    <property type="match status" value="3"/>
</dbReference>
<accession>A0AAV3X7G7</accession>
<evidence type="ECO:0000256" key="2">
    <source>
        <dbReference type="SAM" id="Phobius"/>
    </source>
</evidence>
<keyword evidence="2" id="KW-0812">Transmembrane</keyword>
<feature type="transmembrane region" description="Helical" evidence="2">
    <location>
        <begin position="265"/>
        <end position="289"/>
    </location>
</feature>
<dbReference type="InterPro" id="IPR019734">
    <property type="entry name" value="TPR_rpt"/>
</dbReference>
<dbReference type="PROSITE" id="PS50005">
    <property type="entry name" value="TPR"/>
    <property type="match status" value="2"/>
</dbReference>
<keyword evidence="1" id="KW-0802">TPR repeat</keyword>
<protein>
    <submittedName>
        <fullName evidence="3">TPR repeat-containing protein</fullName>
    </submittedName>
</protein>
<evidence type="ECO:0000313" key="4">
    <source>
        <dbReference type="Proteomes" id="UP001050975"/>
    </source>
</evidence>
<evidence type="ECO:0000313" key="3">
    <source>
        <dbReference type="EMBL" id="GET36566.1"/>
    </source>
</evidence>
<name>A0AAV3X7G7_9CYAN</name>
<comment type="caution">
    <text evidence="3">The sequence shown here is derived from an EMBL/GenBank/DDBJ whole genome shotgun (WGS) entry which is preliminary data.</text>
</comment>
<proteinExistence type="predicted"/>